<proteinExistence type="predicted"/>
<name>A0AAV3XIJ4_9CYAN</name>
<protein>
    <submittedName>
        <fullName evidence="1">Uncharacterized protein</fullName>
    </submittedName>
</protein>
<evidence type="ECO:0000313" key="1">
    <source>
        <dbReference type="EMBL" id="GET40800.1"/>
    </source>
</evidence>
<accession>A0AAV3XIJ4</accession>
<organism evidence="1 2">
    <name type="scientific">Microseira wollei NIES-4236</name>
    <dbReference type="NCBI Taxonomy" id="2530354"/>
    <lineage>
        <taxon>Bacteria</taxon>
        <taxon>Bacillati</taxon>
        <taxon>Cyanobacteriota</taxon>
        <taxon>Cyanophyceae</taxon>
        <taxon>Oscillatoriophycideae</taxon>
        <taxon>Aerosakkonematales</taxon>
        <taxon>Aerosakkonemataceae</taxon>
        <taxon>Microseira</taxon>
    </lineage>
</organism>
<reference evidence="1" key="1">
    <citation type="submission" date="2019-10" db="EMBL/GenBank/DDBJ databases">
        <title>Draft genome sequece of Microseira wollei NIES-4236.</title>
        <authorList>
            <person name="Yamaguchi H."/>
            <person name="Suzuki S."/>
            <person name="Kawachi M."/>
        </authorList>
    </citation>
    <scope>NUCLEOTIDE SEQUENCE</scope>
    <source>
        <strain evidence="1">NIES-4236</strain>
    </source>
</reference>
<sequence>MVTPDHRSLPIRPLAKVFFINSGGRRDAYPTRIFLDLWGGHLARPKHAPQEFFWICGVGILPAPNTPHKNFFCFVGWASCLLGRLPHKNFFGFVGWASCLLGRLPHKNFFGFVGWASCPPQKRPTRIFLFCGVGILPAPNTFARSLLTNYHQIRLPFSSTRA</sequence>
<evidence type="ECO:0000313" key="2">
    <source>
        <dbReference type="Proteomes" id="UP001050975"/>
    </source>
</evidence>
<dbReference type="EMBL" id="BLAY01000100">
    <property type="protein sequence ID" value="GET40800.1"/>
    <property type="molecule type" value="Genomic_DNA"/>
</dbReference>
<dbReference type="AlphaFoldDB" id="A0AAV3XIJ4"/>
<dbReference type="Proteomes" id="UP001050975">
    <property type="component" value="Unassembled WGS sequence"/>
</dbReference>
<gene>
    <name evidence="1" type="ORF">MiSe_56120</name>
</gene>
<keyword evidence="2" id="KW-1185">Reference proteome</keyword>
<comment type="caution">
    <text evidence="1">The sequence shown here is derived from an EMBL/GenBank/DDBJ whole genome shotgun (WGS) entry which is preliminary data.</text>
</comment>